<organism evidence="1 2">
    <name type="scientific">Ligilactobacillus acidipiscis</name>
    <dbReference type="NCBI Taxonomy" id="89059"/>
    <lineage>
        <taxon>Bacteria</taxon>
        <taxon>Bacillati</taxon>
        <taxon>Bacillota</taxon>
        <taxon>Bacilli</taxon>
        <taxon>Lactobacillales</taxon>
        <taxon>Lactobacillaceae</taxon>
        <taxon>Ligilactobacillus</taxon>
    </lineage>
</organism>
<evidence type="ECO:0000313" key="2">
    <source>
        <dbReference type="Proteomes" id="UP000707535"/>
    </source>
</evidence>
<dbReference type="NCBIfam" id="TIGR01563">
    <property type="entry name" value="gp16_SPP1"/>
    <property type="match status" value="1"/>
</dbReference>
<gene>
    <name evidence="1" type="ORF">K8V00_06595</name>
</gene>
<accession>A0A921FAQ1</accession>
<dbReference type="AlphaFoldDB" id="A0A921FAQ1"/>
<name>A0A921FAQ1_9LACO</name>
<reference evidence="1" key="2">
    <citation type="submission" date="2021-09" db="EMBL/GenBank/DDBJ databases">
        <authorList>
            <person name="Gilroy R."/>
        </authorList>
    </citation>
    <scope>NUCLEOTIDE SEQUENCE</scope>
    <source>
        <strain evidence="1">CHK174-6876</strain>
    </source>
</reference>
<reference evidence="1" key="1">
    <citation type="journal article" date="2021" name="PeerJ">
        <title>Extensive microbial diversity within the chicken gut microbiome revealed by metagenomics and culture.</title>
        <authorList>
            <person name="Gilroy R."/>
            <person name="Ravi A."/>
            <person name="Getino M."/>
            <person name="Pursley I."/>
            <person name="Horton D.L."/>
            <person name="Alikhan N.F."/>
            <person name="Baker D."/>
            <person name="Gharbi K."/>
            <person name="Hall N."/>
            <person name="Watson M."/>
            <person name="Adriaenssens E.M."/>
            <person name="Foster-Nyarko E."/>
            <person name="Jarju S."/>
            <person name="Secka A."/>
            <person name="Antonio M."/>
            <person name="Oren A."/>
            <person name="Chaudhuri R.R."/>
            <person name="La Ragione R."/>
            <person name="Hildebrand F."/>
            <person name="Pallen M.J."/>
        </authorList>
    </citation>
    <scope>NUCLEOTIDE SEQUENCE</scope>
    <source>
        <strain evidence="1">CHK174-6876</strain>
    </source>
</reference>
<dbReference type="Proteomes" id="UP000707535">
    <property type="component" value="Unassembled WGS sequence"/>
</dbReference>
<evidence type="ECO:0000313" key="1">
    <source>
        <dbReference type="EMBL" id="HJE97272.1"/>
    </source>
</evidence>
<comment type="caution">
    <text evidence="1">The sequence shown here is derived from an EMBL/GenBank/DDBJ whole genome shotgun (WGS) entry which is preliminary data.</text>
</comment>
<protein>
    <submittedName>
        <fullName evidence="1">Phage head closure protein</fullName>
    </submittedName>
</protein>
<sequence length="121" mass="13822">MANNYSNKKPFRYRPDQFRHTAQFGKIVSKENPYSGAMISEFEPEFSLHYALVRTTLSMRYEALGTTWEGTKTIAVRHGKAKDATVVEIDGTQYKILDSSLDDDNYISYDLLTLQATKKGK</sequence>
<dbReference type="Pfam" id="PF05521">
    <property type="entry name" value="Phage_HCP"/>
    <property type="match status" value="1"/>
</dbReference>
<dbReference type="RefSeq" id="WP_277124046.1">
    <property type="nucleotide sequence ID" value="NZ_CP113926.1"/>
</dbReference>
<dbReference type="EMBL" id="DYXG01000064">
    <property type="protein sequence ID" value="HJE97272.1"/>
    <property type="molecule type" value="Genomic_DNA"/>
</dbReference>
<proteinExistence type="predicted"/>
<dbReference type="InterPro" id="IPR008767">
    <property type="entry name" value="Phage_SPP1_head-tail_adaptor"/>
</dbReference>